<feature type="region of interest" description="Disordered" evidence="8">
    <location>
        <begin position="902"/>
        <end position="921"/>
    </location>
</feature>
<dbReference type="Pfam" id="PF00172">
    <property type="entry name" value="Zn_clus"/>
    <property type="match status" value="1"/>
</dbReference>
<dbReference type="SMART" id="SM00906">
    <property type="entry name" value="Fungal_trans"/>
    <property type="match status" value="1"/>
</dbReference>
<dbReference type="OMA" id="LVWCVHE"/>
<dbReference type="GeneID" id="14495674"/>
<dbReference type="FunFam" id="4.10.240.10:FF:000003">
    <property type="entry name" value="C6 transcription factor (Leu3)"/>
    <property type="match status" value="1"/>
</dbReference>
<dbReference type="GO" id="GO:0000981">
    <property type="term" value="F:DNA-binding transcription factor activity, RNA polymerase II-specific"/>
    <property type="evidence" value="ECO:0007669"/>
    <property type="project" value="InterPro"/>
</dbReference>
<dbReference type="STRING" id="1071380.I2H2G8"/>
<keyword evidence="4" id="KW-0805">Transcription regulation</keyword>
<evidence type="ECO:0000313" key="10">
    <source>
        <dbReference type="EMBL" id="CCH60570.1"/>
    </source>
</evidence>
<evidence type="ECO:0000313" key="11">
    <source>
        <dbReference type="Proteomes" id="UP000002866"/>
    </source>
</evidence>
<evidence type="ECO:0000256" key="7">
    <source>
        <dbReference type="ARBA" id="ARBA00023242"/>
    </source>
</evidence>
<feature type="region of interest" description="Disordered" evidence="8">
    <location>
        <begin position="927"/>
        <end position="962"/>
    </location>
</feature>
<feature type="region of interest" description="Disordered" evidence="8">
    <location>
        <begin position="1"/>
        <end position="21"/>
    </location>
</feature>
<dbReference type="eggNOG" id="ENOG502QR4T">
    <property type="taxonomic scope" value="Eukaryota"/>
</dbReference>
<dbReference type="FunCoup" id="I2H2G8">
    <property type="interactions" value="145"/>
</dbReference>
<keyword evidence="2" id="KW-0479">Metal-binding</keyword>
<reference evidence="10 11" key="1">
    <citation type="journal article" date="2011" name="Proc. Natl. Acad. Sci. U.S.A.">
        <title>Evolutionary erosion of yeast sex chromosomes by mating-type switching accidents.</title>
        <authorList>
            <person name="Gordon J.L."/>
            <person name="Armisen D."/>
            <person name="Proux-Wera E."/>
            <person name="Oheigeartaigh S.S."/>
            <person name="Byrne K.P."/>
            <person name="Wolfe K.H."/>
        </authorList>
    </citation>
    <scope>NUCLEOTIDE SEQUENCE [LARGE SCALE GENOMIC DNA]</scope>
    <source>
        <strain evidence="11">ATCC 34711 / CBS 6284 / DSM 70876 / NBRC 10599 / NRRL Y-10934 / UCD 77-7</strain>
    </source>
</reference>
<evidence type="ECO:0000256" key="3">
    <source>
        <dbReference type="ARBA" id="ARBA00022833"/>
    </source>
</evidence>
<dbReference type="InParanoid" id="I2H2G8"/>
<evidence type="ECO:0000256" key="2">
    <source>
        <dbReference type="ARBA" id="ARBA00022723"/>
    </source>
</evidence>
<dbReference type="CDD" id="cd12148">
    <property type="entry name" value="fungal_TF_MHR"/>
    <property type="match status" value="1"/>
</dbReference>
<keyword evidence="3" id="KW-0862">Zinc</keyword>
<dbReference type="AlphaFoldDB" id="I2H2G8"/>
<dbReference type="OrthoDB" id="3163292at2759"/>
<evidence type="ECO:0000256" key="6">
    <source>
        <dbReference type="ARBA" id="ARBA00023163"/>
    </source>
</evidence>
<protein>
    <recommendedName>
        <fullName evidence="9">Zn(2)-C6 fungal-type domain-containing protein</fullName>
    </recommendedName>
</protein>
<keyword evidence="5" id="KW-0238">DNA-binding</keyword>
<keyword evidence="7" id="KW-0539">Nucleus</keyword>
<dbReference type="PANTHER" id="PTHR31845:SF6">
    <property type="entry name" value="TRANSCRIPTION FACTOR SEF1-RELATED"/>
    <property type="match status" value="1"/>
</dbReference>
<dbReference type="KEGG" id="tbl:TBLA_0D00630"/>
<feature type="compositionally biased region" description="Low complexity" evidence="8">
    <location>
        <begin position="998"/>
        <end position="1037"/>
    </location>
</feature>
<feature type="region of interest" description="Disordered" evidence="8">
    <location>
        <begin position="998"/>
        <end position="1038"/>
    </location>
</feature>
<dbReference type="GO" id="GO:0005634">
    <property type="term" value="C:nucleus"/>
    <property type="evidence" value="ECO:0007669"/>
    <property type="project" value="UniProtKB-SubCell"/>
</dbReference>
<organism evidence="10 11">
    <name type="scientific">Henningerozyma blattae (strain ATCC 34711 / CBS 6284 / DSM 70876 / NBRC 10599 / NRRL Y-10934 / UCD 77-7)</name>
    <name type="common">Yeast</name>
    <name type="synonym">Tetrapisispora blattae</name>
    <dbReference type="NCBI Taxonomy" id="1071380"/>
    <lineage>
        <taxon>Eukaryota</taxon>
        <taxon>Fungi</taxon>
        <taxon>Dikarya</taxon>
        <taxon>Ascomycota</taxon>
        <taxon>Saccharomycotina</taxon>
        <taxon>Saccharomycetes</taxon>
        <taxon>Saccharomycetales</taxon>
        <taxon>Saccharomycetaceae</taxon>
        <taxon>Henningerozyma</taxon>
    </lineage>
</organism>
<dbReference type="Proteomes" id="UP000002866">
    <property type="component" value="Chromosome 4"/>
</dbReference>
<feature type="domain" description="Zn(2)-C6 fungal-type" evidence="9">
    <location>
        <begin position="30"/>
        <end position="63"/>
    </location>
</feature>
<dbReference type="InterPro" id="IPR001138">
    <property type="entry name" value="Zn2Cys6_DnaBD"/>
</dbReference>
<feature type="region of interest" description="Disordered" evidence="8">
    <location>
        <begin position="778"/>
        <end position="837"/>
    </location>
</feature>
<name>I2H2G8_HENB6</name>
<dbReference type="InterPro" id="IPR051089">
    <property type="entry name" value="prtT"/>
</dbReference>
<comment type="subcellular location">
    <subcellularLocation>
        <location evidence="1">Nucleus</location>
    </subcellularLocation>
</comment>
<dbReference type="Gene3D" id="4.10.240.10">
    <property type="entry name" value="Zn(2)-C6 fungal-type DNA-binding domain"/>
    <property type="match status" value="1"/>
</dbReference>
<dbReference type="HOGENOM" id="CLU_010150_0_0_1"/>
<dbReference type="GO" id="GO:0008270">
    <property type="term" value="F:zinc ion binding"/>
    <property type="evidence" value="ECO:0007669"/>
    <property type="project" value="InterPro"/>
</dbReference>
<dbReference type="PROSITE" id="PS00463">
    <property type="entry name" value="ZN2_CY6_FUNGAL_1"/>
    <property type="match status" value="1"/>
</dbReference>
<feature type="compositionally biased region" description="Low complexity" evidence="8">
    <location>
        <begin position="810"/>
        <end position="837"/>
    </location>
</feature>
<sequence>MAVPPAPHAALHTPHDDALPAATNHRPVTSCTHCRQQKIRCNALQKQPQPCTRCAKLNLKCNIDPNFKPKKGSQLKSLKDEIDHLKRALKAKTDLLDSAGVITQLLHYNPDSDSKSNSTTTATNAEAACASAIFKINDFQIGFTAASELLSIFNSRFLPFLPILEPVHNPVQLYLQSKLLFWSIILVASLHSGNATNYLKLSGLVRLLINKICWLRTPRSTHISQALLILANWPLPNQKILDDSSYRYVSLSRTLSLQLGLHRGGQFISEFSRSQVKLKNPEYWRSITWKSIFFQDLLWSSILGLPPSVDLDYLILQDTKSCDDQDDINGKRFNCLLELAKFQLKLFKRLGQNKDVPDGLLLYQKRDLILKGALDEFDTLCESFQDQSHLIVKIYSSYTKLIICGFAFLPETSLNLQSKFILIAYHSSTEIVTNLTNLIKSYPLIELPIYIRQSASYASMILFKLQFSPYLSTKYFNSIRQSIVTIHRLYRNQLNDWKKLIENDISRTASLLEKLNFVLITFPEIFLENNKFIISKMRSHLTGSLFYDLVWCIHEARRRQNLKKSEKNSTNSNQNSDTENLLNSKKLFPLPLYNQITKENFENVTTTSPNGTTITKLIPTKLALDKIERELNYDTTTPVHSTISKPLESFPPVILEKNIDPDYKQIKMINGIPLSMLDETGSIDKNLYLLSANTSNSINNNDISLQTAINLNDHNNLNPFSQSNSLTNIKSPTVATEPLYNNVSPILHSTDLDNLHPFNASTLLNNQVSYTSHNQNIHGIHNHHMKNDSPLTISSYPPRYKNKNKSLFANNHGNSNSNSHHNNNNSNNKNNNGYGGIHNYQSINQNQFQNNNRVNKGNNLHNLHNNLNNLNFFNPKSYDPTTPNSLLNNIKLQSSSHINLTHTNSNPQFNNNNKNNNNSMITTTDAITNANSNNNTNLNTNTNANPNTISASESSNSNSNSNYYDSLSIPEYSSNTHPSNIMSNPTIIINNPPSLESNLLNSSNPLLNNSTNPNPQSDSNPPTDPNPNNDSNIITSNMNNPSELDIFFQQQSAGWIEAGFNSDDFLGYFDVDMNPEF</sequence>
<dbReference type="GO" id="GO:0006351">
    <property type="term" value="P:DNA-templated transcription"/>
    <property type="evidence" value="ECO:0007669"/>
    <property type="project" value="InterPro"/>
</dbReference>
<dbReference type="RefSeq" id="XP_004180089.1">
    <property type="nucleotide sequence ID" value="XM_004180041.1"/>
</dbReference>
<dbReference type="InterPro" id="IPR036864">
    <property type="entry name" value="Zn2-C6_fun-type_DNA-bd_sf"/>
</dbReference>
<evidence type="ECO:0000256" key="1">
    <source>
        <dbReference type="ARBA" id="ARBA00004123"/>
    </source>
</evidence>
<feature type="compositionally biased region" description="Low complexity" evidence="8">
    <location>
        <begin position="904"/>
        <end position="921"/>
    </location>
</feature>
<proteinExistence type="predicted"/>
<keyword evidence="6" id="KW-0804">Transcription</keyword>
<gene>
    <name evidence="10" type="primary">TBLA0D00630</name>
    <name evidence="10" type="ORF">TBLA_0D00630</name>
</gene>
<accession>I2H2G8</accession>
<dbReference type="GO" id="GO:0001216">
    <property type="term" value="F:DNA-binding transcription activator activity"/>
    <property type="evidence" value="ECO:0007669"/>
    <property type="project" value="UniProtKB-ARBA"/>
</dbReference>
<dbReference type="PROSITE" id="PS50048">
    <property type="entry name" value="ZN2_CY6_FUNGAL_2"/>
    <property type="match status" value="1"/>
</dbReference>
<dbReference type="SUPFAM" id="SSF57701">
    <property type="entry name" value="Zn2/Cys6 DNA-binding domain"/>
    <property type="match status" value="1"/>
</dbReference>
<dbReference type="GO" id="GO:0000976">
    <property type="term" value="F:transcription cis-regulatory region binding"/>
    <property type="evidence" value="ECO:0007669"/>
    <property type="project" value="TreeGrafter"/>
</dbReference>
<dbReference type="PANTHER" id="PTHR31845">
    <property type="entry name" value="FINGER DOMAIN PROTEIN, PUTATIVE-RELATED"/>
    <property type="match status" value="1"/>
</dbReference>
<evidence type="ECO:0000256" key="5">
    <source>
        <dbReference type="ARBA" id="ARBA00023125"/>
    </source>
</evidence>
<dbReference type="SMART" id="SM00066">
    <property type="entry name" value="GAL4"/>
    <property type="match status" value="1"/>
</dbReference>
<evidence type="ECO:0000259" key="9">
    <source>
        <dbReference type="PROSITE" id="PS50048"/>
    </source>
</evidence>
<evidence type="ECO:0000256" key="8">
    <source>
        <dbReference type="SAM" id="MobiDB-lite"/>
    </source>
</evidence>
<dbReference type="EMBL" id="HE806319">
    <property type="protein sequence ID" value="CCH60570.1"/>
    <property type="molecule type" value="Genomic_DNA"/>
</dbReference>
<dbReference type="CDD" id="cd00067">
    <property type="entry name" value="GAL4"/>
    <property type="match status" value="1"/>
</dbReference>
<keyword evidence="11" id="KW-1185">Reference proteome</keyword>
<evidence type="ECO:0000256" key="4">
    <source>
        <dbReference type="ARBA" id="ARBA00023015"/>
    </source>
</evidence>
<dbReference type="InterPro" id="IPR007219">
    <property type="entry name" value="XnlR_reg_dom"/>
</dbReference>